<evidence type="ECO:0000313" key="2">
    <source>
        <dbReference type="Proteomes" id="UP000001410"/>
    </source>
</evidence>
<accession>A0A0H2VDA3</accession>
<evidence type="ECO:0000313" key="1">
    <source>
        <dbReference type="EMBL" id="AAN83595.1"/>
    </source>
</evidence>
<dbReference type="AlphaFoldDB" id="A0A0H2VDA3"/>
<sequence>MYLLPFSCSYFTLRFHYLLLEVPIYFGAAHLRSFTEEDGGEPYDPGCWRGKVQDWDGAGLVVEDESEFLTGQ</sequence>
<dbReference type="EMBL" id="AE014075">
    <property type="protein sequence ID" value="AAN83595.1"/>
    <property type="molecule type" value="Genomic_DNA"/>
</dbReference>
<protein>
    <submittedName>
        <fullName evidence="1">Uncharacterized protein</fullName>
    </submittedName>
</protein>
<proteinExistence type="predicted"/>
<dbReference type="HOGENOM" id="CLU_201741_0_0_6"/>
<name>A0A0H2VDA3_ECOL6</name>
<gene>
    <name evidence="1" type="ordered locus">c5173</name>
</gene>
<organism evidence="1 2">
    <name type="scientific">Escherichia coli O6:H1 (strain CFT073 / ATCC 700928 / UPEC)</name>
    <dbReference type="NCBI Taxonomy" id="199310"/>
    <lineage>
        <taxon>Bacteria</taxon>
        <taxon>Pseudomonadati</taxon>
        <taxon>Pseudomonadota</taxon>
        <taxon>Gammaproteobacteria</taxon>
        <taxon>Enterobacterales</taxon>
        <taxon>Enterobacteriaceae</taxon>
        <taxon>Escherichia</taxon>
    </lineage>
</organism>
<reference evidence="1 2" key="1">
    <citation type="journal article" date="2002" name="Proc. Natl. Acad. Sci. U.S.A.">
        <title>Extensive mosaic structure revealed by the complete genome sequence of uropathogenic Escherichia coli.</title>
        <authorList>
            <person name="Welch R.A."/>
            <person name="Burland V."/>
            <person name="Plunkett G.III."/>
            <person name="Redford P."/>
            <person name="Roesch P."/>
            <person name="Rasko D."/>
            <person name="Buckles E.L."/>
            <person name="Liou S.R."/>
            <person name="Boutin A."/>
            <person name="Hackett J."/>
            <person name="Stroud D."/>
            <person name="Mayhew G.F."/>
            <person name="Rose D.J."/>
            <person name="Zhou S."/>
            <person name="Schwartz D.C."/>
            <person name="Perna N.T."/>
            <person name="Mobley H.L."/>
            <person name="Donnenberg M.S."/>
            <person name="Blattner F.R."/>
        </authorList>
    </citation>
    <scope>NUCLEOTIDE SEQUENCE [LARGE SCALE GENOMIC DNA]</scope>
    <source>
        <strain evidence="2">CFT073 / ATCC 700928 / UPEC</strain>
    </source>
</reference>
<dbReference type="Proteomes" id="UP000001410">
    <property type="component" value="Chromosome"/>
</dbReference>
<keyword evidence="2" id="KW-1185">Reference proteome</keyword>
<dbReference type="STRING" id="199310.c5173"/>
<dbReference type="KEGG" id="ecc:c5173"/>